<dbReference type="GO" id="GO:0022857">
    <property type="term" value="F:transmembrane transporter activity"/>
    <property type="evidence" value="ECO:0007669"/>
    <property type="project" value="InterPro"/>
</dbReference>
<comment type="similarity">
    <text evidence="1">Belongs to the membrane fusion protein (MFP) (TC 8.A.1) family.</text>
</comment>
<feature type="region of interest" description="Disordered" evidence="4">
    <location>
        <begin position="29"/>
        <end position="67"/>
    </location>
</feature>
<keyword evidence="7" id="KW-1185">Reference proteome</keyword>
<name>A0A5C7FS77_9BACT</name>
<comment type="caution">
    <text evidence="6">The sequence shown here is derived from an EMBL/GenBank/DDBJ whole genome shotgun (WGS) entry which is preliminary data.</text>
</comment>
<keyword evidence="3" id="KW-0175">Coiled coil</keyword>
<dbReference type="InterPro" id="IPR051909">
    <property type="entry name" value="MFP_Cation_Efflux"/>
</dbReference>
<organism evidence="6 7">
    <name type="scientific">Neolewinella aurantiaca</name>
    <dbReference type="NCBI Taxonomy" id="2602767"/>
    <lineage>
        <taxon>Bacteria</taxon>
        <taxon>Pseudomonadati</taxon>
        <taxon>Bacteroidota</taxon>
        <taxon>Saprospiria</taxon>
        <taxon>Saprospirales</taxon>
        <taxon>Lewinellaceae</taxon>
        <taxon>Neolewinella</taxon>
    </lineage>
</organism>
<evidence type="ECO:0000256" key="4">
    <source>
        <dbReference type="SAM" id="MobiDB-lite"/>
    </source>
</evidence>
<dbReference type="RefSeq" id="WP_147930803.1">
    <property type="nucleotide sequence ID" value="NZ_VOXD01000015.1"/>
</dbReference>
<evidence type="ECO:0000256" key="2">
    <source>
        <dbReference type="ARBA" id="ARBA00022448"/>
    </source>
</evidence>
<feature type="domain" description="CusB-like barrel-sandwich hybrid" evidence="5">
    <location>
        <begin position="108"/>
        <end position="252"/>
    </location>
</feature>
<proteinExistence type="inferred from homology"/>
<dbReference type="GO" id="GO:0015679">
    <property type="term" value="P:plasma membrane copper ion transport"/>
    <property type="evidence" value="ECO:0007669"/>
    <property type="project" value="TreeGrafter"/>
</dbReference>
<dbReference type="NCBIfam" id="TIGR01730">
    <property type="entry name" value="RND_mfp"/>
    <property type="match status" value="1"/>
</dbReference>
<dbReference type="GO" id="GO:0060003">
    <property type="term" value="P:copper ion export"/>
    <property type="evidence" value="ECO:0007669"/>
    <property type="project" value="TreeGrafter"/>
</dbReference>
<keyword evidence="2" id="KW-0813">Transport</keyword>
<dbReference type="PANTHER" id="PTHR30097">
    <property type="entry name" value="CATION EFFLUX SYSTEM PROTEIN CUSB"/>
    <property type="match status" value="1"/>
</dbReference>
<dbReference type="AlphaFoldDB" id="A0A5C7FS77"/>
<dbReference type="Gene3D" id="2.40.420.20">
    <property type="match status" value="1"/>
</dbReference>
<accession>A0A5C7FS77</accession>
<protein>
    <submittedName>
        <fullName evidence="6">Efflux RND transporter periplasmic adaptor subunit</fullName>
    </submittedName>
</protein>
<dbReference type="EMBL" id="VOXD01000015">
    <property type="protein sequence ID" value="TXF89277.1"/>
    <property type="molecule type" value="Genomic_DNA"/>
</dbReference>
<evidence type="ECO:0000256" key="1">
    <source>
        <dbReference type="ARBA" id="ARBA00009477"/>
    </source>
</evidence>
<gene>
    <name evidence="6" type="ORF">FUA23_11035</name>
</gene>
<feature type="compositionally biased region" description="Basic and acidic residues" evidence="4">
    <location>
        <begin position="29"/>
        <end position="61"/>
    </location>
</feature>
<evidence type="ECO:0000256" key="3">
    <source>
        <dbReference type="SAM" id="Coils"/>
    </source>
</evidence>
<dbReference type="InterPro" id="IPR006143">
    <property type="entry name" value="RND_pump_MFP"/>
</dbReference>
<dbReference type="Proteomes" id="UP000321907">
    <property type="component" value="Unassembled WGS sequence"/>
</dbReference>
<evidence type="ECO:0000313" key="7">
    <source>
        <dbReference type="Proteomes" id="UP000321907"/>
    </source>
</evidence>
<evidence type="ECO:0000259" key="5">
    <source>
        <dbReference type="Pfam" id="PF25919"/>
    </source>
</evidence>
<dbReference type="OrthoDB" id="9814657at2"/>
<dbReference type="Pfam" id="PF25919">
    <property type="entry name" value="BSH_CusB"/>
    <property type="match status" value="1"/>
</dbReference>
<evidence type="ECO:0000313" key="6">
    <source>
        <dbReference type="EMBL" id="TXF89277.1"/>
    </source>
</evidence>
<dbReference type="GO" id="GO:0016020">
    <property type="term" value="C:membrane"/>
    <property type="evidence" value="ECO:0007669"/>
    <property type="project" value="InterPro"/>
</dbReference>
<dbReference type="Gene3D" id="2.40.50.100">
    <property type="match status" value="1"/>
</dbReference>
<dbReference type="Gene3D" id="1.10.287.470">
    <property type="entry name" value="Helix hairpin bin"/>
    <property type="match status" value="1"/>
</dbReference>
<reference evidence="6 7" key="1">
    <citation type="submission" date="2019-08" db="EMBL/GenBank/DDBJ databases">
        <title>Lewinella sp. strain SSH13 Genome sequencing and assembly.</title>
        <authorList>
            <person name="Kim I."/>
        </authorList>
    </citation>
    <scope>NUCLEOTIDE SEQUENCE [LARGE SCALE GENOMIC DNA]</scope>
    <source>
        <strain evidence="6 7">SSH13</strain>
    </source>
</reference>
<dbReference type="SUPFAM" id="SSF111369">
    <property type="entry name" value="HlyD-like secretion proteins"/>
    <property type="match status" value="1"/>
</dbReference>
<dbReference type="PANTHER" id="PTHR30097:SF4">
    <property type="entry name" value="SLR6042 PROTEIN"/>
    <property type="match status" value="1"/>
</dbReference>
<dbReference type="GO" id="GO:0030313">
    <property type="term" value="C:cell envelope"/>
    <property type="evidence" value="ECO:0007669"/>
    <property type="project" value="TreeGrafter"/>
</dbReference>
<feature type="coiled-coil region" evidence="3">
    <location>
        <begin position="151"/>
        <end position="202"/>
    </location>
</feature>
<dbReference type="Gene3D" id="2.40.30.170">
    <property type="match status" value="1"/>
</dbReference>
<sequence length="419" mass="47032">MKTIKQLTSALPALLLILILCTCDRAHQHEEGDGHDHDAPATEKMADDKHGDDEHDDHDGEHEEEEGVHLTKIQMETMDIGFGDFTNLKINDFVSATGTLDLPPNGYAAVSARAMGFVRNSRNYVEGDYVKKGATLAYLENPDFIDHQQNYLETSAELAFLRQELERQETLLAADAGILKTVQRLRSEVAAKTARLAGIRERLEYLGIRTVNLTAENITNRITLFAPRSGYITSIATHDGMYVEPATELMELIDEKHFHLELDVFERDIAKISKGQKMTYTVPSIGPERYEAEVHVIGKEFNEENKTVRVHAHPSGKQPPFVRGRFVEARIFLTDQTVRALPEDAVLREGDFSYIFVAPAENNSDEVEFERLRVNPGITDGGFTAVRLIDPLPDGMRIVTQGAYFVYAQSQAGELEHEH</sequence>
<dbReference type="InterPro" id="IPR058790">
    <property type="entry name" value="BSH_CusB"/>
</dbReference>